<protein>
    <recommendedName>
        <fullName evidence="3">DUF4371 domain-containing protein</fullName>
    </recommendedName>
</protein>
<proteinExistence type="predicted"/>
<evidence type="ECO:0000313" key="1">
    <source>
        <dbReference type="EMBL" id="WAR15697.1"/>
    </source>
</evidence>
<dbReference type="PANTHER" id="PTHR37162:SF10">
    <property type="entry name" value="DUF4371 DOMAIN-CONTAINING PROTEIN"/>
    <property type="match status" value="1"/>
</dbReference>
<name>A0ABY7F0I7_MYAAR</name>
<dbReference type="Proteomes" id="UP001164746">
    <property type="component" value="Chromosome 9"/>
</dbReference>
<dbReference type="EMBL" id="CP111020">
    <property type="protein sequence ID" value="WAR15697.1"/>
    <property type="molecule type" value="Genomic_DNA"/>
</dbReference>
<reference evidence="1" key="1">
    <citation type="submission" date="2022-11" db="EMBL/GenBank/DDBJ databases">
        <title>Centuries of genome instability and evolution in soft-shell clam transmissible cancer (bioRxiv).</title>
        <authorList>
            <person name="Hart S.F.M."/>
            <person name="Yonemitsu M.A."/>
            <person name="Giersch R.M."/>
            <person name="Beal B.F."/>
            <person name="Arriagada G."/>
            <person name="Davis B.W."/>
            <person name="Ostrander E.A."/>
            <person name="Goff S.P."/>
            <person name="Metzger M.J."/>
        </authorList>
    </citation>
    <scope>NUCLEOTIDE SEQUENCE</scope>
    <source>
        <strain evidence="1">MELC-2E11</strain>
        <tissue evidence="1">Siphon/mantle</tissue>
    </source>
</reference>
<sequence length="377" mass="43636">MNFLVEHNLPYLVADHPTALVKKAFPDSAIAQKYSCKRTKSTHIQSVEKLCRENMFRIMIDESNDRGDNKLLAVLVRMHDNVVQRVKTRILGIPICDTRTRKHIFSTLNQLTVCAKNSMSHLANICVGDAVKSLPLPVEDLLVDVYFHFQKSMKCKETLRSFQEFTDTEPSKSLSNTRWLSLEHWVVRLLDRWRVLRSYFESHDESENGRLTSDQMWFYYAFLKTALVLLSDFNKQFQMIMCNVTVRQMGVMDSEIRRLLRSVLGKFVQMKVILAASDITKVDFTNSLHQHEYNNIAVGWRACQFLDEHDVAPYTTEKLFRSCSLSILSDSGKVHFLGAAFLSKERECFNTLEREAGDYLVSPSGRNYPWPKSLPKM</sequence>
<keyword evidence="2" id="KW-1185">Reference proteome</keyword>
<evidence type="ECO:0000313" key="2">
    <source>
        <dbReference type="Proteomes" id="UP001164746"/>
    </source>
</evidence>
<dbReference type="PANTHER" id="PTHR37162">
    <property type="entry name" value="HAT FAMILY DIMERISATION DOMAINCONTAINING PROTEIN-RELATED"/>
    <property type="match status" value="1"/>
</dbReference>
<gene>
    <name evidence="1" type="ORF">MAR_005802</name>
</gene>
<organism evidence="1 2">
    <name type="scientific">Mya arenaria</name>
    <name type="common">Soft-shell clam</name>
    <dbReference type="NCBI Taxonomy" id="6604"/>
    <lineage>
        <taxon>Eukaryota</taxon>
        <taxon>Metazoa</taxon>
        <taxon>Spiralia</taxon>
        <taxon>Lophotrochozoa</taxon>
        <taxon>Mollusca</taxon>
        <taxon>Bivalvia</taxon>
        <taxon>Autobranchia</taxon>
        <taxon>Heteroconchia</taxon>
        <taxon>Euheterodonta</taxon>
        <taxon>Imparidentia</taxon>
        <taxon>Neoheterodontei</taxon>
        <taxon>Myida</taxon>
        <taxon>Myoidea</taxon>
        <taxon>Myidae</taxon>
        <taxon>Mya</taxon>
    </lineage>
</organism>
<accession>A0ABY7F0I7</accession>
<evidence type="ECO:0008006" key="3">
    <source>
        <dbReference type="Google" id="ProtNLM"/>
    </source>
</evidence>